<evidence type="ECO:0000313" key="5">
    <source>
        <dbReference type="EMBL" id="KUG27317.1"/>
    </source>
</evidence>
<organism evidence="5">
    <name type="scientific">hydrocarbon metagenome</name>
    <dbReference type="NCBI Taxonomy" id="938273"/>
    <lineage>
        <taxon>unclassified sequences</taxon>
        <taxon>metagenomes</taxon>
        <taxon>ecological metagenomes</taxon>
    </lineage>
</organism>
<keyword evidence="4" id="KW-0704">Schiff base</keyword>
<dbReference type="SMART" id="SM01133">
    <property type="entry name" value="DeoC"/>
    <property type="match status" value="1"/>
</dbReference>
<comment type="caution">
    <text evidence="5">The sequence shown here is derived from an EMBL/GenBank/DDBJ whole genome shotgun (WGS) entry which is preliminary data.</text>
</comment>
<dbReference type="EMBL" id="LNQE01000342">
    <property type="protein sequence ID" value="KUG27317.1"/>
    <property type="molecule type" value="Genomic_DNA"/>
</dbReference>
<dbReference type="GO" id="GO:0009073">
    <property type="term" value="P:aromatic amino acid family biosynthetic process"/>
    <property type="evidence" value="ECO:0007669"/>
    <property type="project" value="UniProtKB-KW"/>
</dbReference>
<dbReference type="HAMAP" id="MF_00960">
    <property type="entry name" value="ADH_synthase"/>
    <property type="match status" value="1"/>
</dbReference>
<dbReference type="GO" id="GO:0008652">
    <property type="term" value="P:amino acid biosynthetic process"/>
    <property type="evidence" value="ECO:0007669"/>
    <property type="project" value="UniProtKB-KW"/>
</dbReference>
<protein>
    <submittedName>
        <fullName evidence="5">2-amino-3,7-dideoxy-d-threo-hept-6-ulosonate synthase</fullName>
    </submittedName>
</protein>
<dbReference type="InterPro" id="IPR002915">
    <property type="entry name" value="DeoC/FbaB/LacD_aldolase"/>
</dbReference>
<evidence type="ECO:0000256" key="1">
    <source>
        <dbReference type="ARBA" id="ARBA00022605"/>
    </source>
</evidence>
<sequence length="267" mass="28817">MLLGKAVRLERILNRNTHRTIIVPMDHGVTVGPIDGLIDMREAVNQVAEGGANAVLMHKGLPRCSHRGRGRDVGLIIHLSASTALSPYPNAKILVATVEDALKLGADGVSLHVNLGDETERHMLEHFGEVTSKAAEWGMPVLAMVYARGPKINNEYDADVVRHCARVGTELGADVVKVPYTGDVDSFARVVEACCIPVVIAGGPKMDNDRDLIQMAHDSVQAGGSGLSIGRNIFQHRQPARIVQALHGIVQRNWDVDQAMELLADNA</sequence>
<dbReference type="PANTHER" id="PTHR47916:SF1">
    <property type="entry name" value="3-HYDROXY-5-PHOSPHONOOXYPENTANE-2,4-DIONE THIOLASE"/>
    <property type="match status" value="1"/>
</dbReference>
<dbReference type="Gene3D" id="3.20.20.70">
    <property type="entry name" value="Aldolase class I"/>
    <property type="match status" value="1"/>
</dbReference>
<dbReference type="InterPro" id="IPR050456">
    <property type="entry name" value="DeoC/FbaB_aldolase"/>
</dbReference>
<dbReference type="CDD" id="cd00958">
    <property type="entry name" value="DhnA"/>
    <property type="match status" value="1"/>
</dbReference>
<reference evidence="5" key="1">
    <citation type="journal article" date="2015" name="Proc. Natl. Acad. Sci. U.S.A.">
        <title>Networks of energetic and metabolic interactions define dynamics in microbial communities.</title>
        <authorList>
            <person name="Embree M."/>
            <person name="Liu J.K."/>
            <person name="Al-Bassam M.M."/>
            <person name="Zengler K."/>
        </authorList>
    </citation>
    <scope>NUCLEOTIDE SEQUENCE</scope>
</reference>
<dbReference type="PANTHER" id="PTHR47916">
    <property type="entry name" value="FRUCTOSE-BISPHOSPHATE ALDOLASE CLASS 1"/>
    <property type="match status" value="1"/>
</dbReference>
<proteinExistence type="inferred from homology"/>
<dbReference type="GO" id="GO:0016740">
    <property type="term" value="F:transferase activity"/>
    <property type="evidence" value="ECO:0007669"/>
    <property type="project" value="UniProtKB-KW"/>
</dbReference>
<evidence type="ECO:0000256" key="3">
    <source>
        <dbReference type="ARBA" id="ARBA00023141"/>
    </source>
</evidence>
<dbReference type="NCBIfam" id="NF005556">
    <property type="entry name" value="PRK07226.1"/>
    <property type="match status" value="1"/>
</dbReference>
<dbReference type="GO" id="GO:0004332">
    <property type="term" value="F:fructose-bisphosphate aldolase activity"/>
    <property type="evidence" value="ECO:0007669"/>
    <property type="project" value="InterPro"/>
</dbReference>
<dbReference type="NCBIfam" id="TIGR01949">
    <property type="entry name" value="ADH_synth"/>
    <property type="match status" value="1"/>
</dbReference>
<dbReference type="GO" id="GO:0016836">
    <property type="term" value="F:hydro-lyase activity"/>
    <property type="evidence" value="ECO:0007669"/>
    <property type="project" value="InterPro"/>
</dbReference>
<dbReference type="PIRSF" id="PIRSF038992">
    <property type="entry name" value="Aldolase_Ia"/>
    <property type="match status" value="1"/>
</dbReference>
<keyword evidence="3" id="KW-0057">Aromatic amino acid biosynthesis</keyword>
<dbReference type="InterPro" id="IPR013785">
    <property type="entry name" value="Aldolase_TIM"/>
</dbReference>
<dbReference type="InterPro" id="IPR010210">
    <property type="entry name" value="ADH_synthase"/>
</dbReference>
<name>A0A0W8G2I0_9ZZZZ</name>
<dbReference type="InterPro" id="IPR041720">
    <property type="entry name" value="FbaB-like"/>
</dbReference>
<dbReference type="SUPFAM" id="SSF51569">
    <property type="entry name" value="Aldolase"/>
    <property type="match status" value="1"/>
</dbReference>
<accession>A0A0W8G2I0</accession>
<evidence type="ECO:0000256" key="4">
    <source>
        <dbReference type="ARBA" id="ARBA00023270"/>
    </source>
</evidence>
<gene>
    <name evidence="5" type="ORF">ASZ90_002846</name>
</gene>
<dbReference type="Pfam" id="PF01791">
    <property type="entry name" value="DeoC"/>
    <property type="match status" value="1"/>
</dbReference>
<dbReference type="AlphaFoldDB" id="A0A0W8G2I0"/>
<keyword evidence="2" id="KW-0808">Transferase</keyword>
<keyword evidence="1" id="KW-0028">Amino-acid biosynthesis</keyword>
<evidence type="ECO:0000256" key="2">
    <source>
        <dbReference type="ARBA" id="ARBA00022679"/>
    </source>
</evidence>